<sequence length="37" mass="4075">GEPCLARQAFKPASRTRRTDPSLGEPTSLAKRVDQFS</sequence>
<comment type="caution">
    <text evidence="2">The sequence shown here is derived from an EMBL/GenBank/DDBJ whole genome shotgun (WGS) entry which is preliminary data.</text>
</comment>
<accession>A0A392VJH6</accession>
<protein>
    <submittedName>
        <fullName evidence="2">Uncharacterized protein</fullName>
    </submittedName>
</protein>
<evidence type="ECO:0000313" key="2">
    <source>
        <dbReference type="EMBL" id="MCI87519.1"/>
    </source>
</evidence>
<organism evidence="2 3">
    <name type="scientific">Trifolium medium</name>
    <dbReference type="NCBI Taxonomy" id="97028"/>
    <lineage>
        <taxon>Eukaryota</taxon>
        <taxon>Viridiplantae</taxon>
        <taxon>Streptophyta</taxon>
        <taxon>Embryophyta</taxon>
        <taxon>Tracheophyta</taxon>
        <taxon>Spermatophyta</taxon>
        <taxon>Magnoliopsida</taxon>
        <taxon>eudicotyledons</taxon>
        <taxon>Gunneridae</taxon>
        <taxon>Pentapetalae</taxon>
        <taxon>rosids</taxon>
        <taxon>fabids</taxon>
        <taxon>Fabales</taxon>
        <taxon>Fabaceae</taxon>
        <taxon>Papilionoideae</taxon>
        <taxon>50 kb inversion clade</taxon>
        <taxon>NPAAA clade</taxon>
        <taxon>Hologalegina</taxon>
        <taxon>IRL clade</taxon>
        <taxon>Trifolieae</taxon>
        <taxon>Trifolium</taxon>
    </lineage>
</organism>
<feature type="non-terminal residue" evidence="2">
    <location>
        <position position="1"/>
    </location>
</feature>
<feature type="region of interest" description="Disordered" evidence="1">
    <location>
        <begin position="1"/>
        <end position="37"/>
    </location>
</feature>
<evidence type="ECO:0000256" key="1">
    <source>
        <dbReference type="SAM" id="MobiDB-lite"/>
    </source>
</evidence>
<proteinExistence type="predicted"/>
<evidence type="ECO:0000313" key="3">
    <source>
        <dbReference type="Proteomes" id="UP000265520"/>
    </source>
</evidence>
<dbReference type="Proteomes" id="UP000265520">
    <property type="component" value="Unassembled WGS sequence"/>
</dbReference>
<dbReference type="AlphaFoldDB" id="A0A392VJH6"/>
<name>A0A392VJH6_9FABA</name>
<dbReference type="EMBL" id="LXQA011168352">
    <property type="protein sequence ID" value="MCI87519.1"/>
    <property type="molecule type" value="Genomic_DNA"/>
</dbReference>
<keyword evidence="3" id="KW-1185">Reference proteome</keyword>
<reference evidence="2 3" key="1">
    <citation type="journal article" date="2018" name="Front. Plant Sci.">
        <title>Red Clover (Trifolium pratense) and Zigzag Clover (T. medium) - A Picture of Genomic Similarities and Differences.</title>
        <authorList>
            <person name="Dluhosova J."/>
            <person name="Istvanek J."/>
            <person name="Nedelnik J."/>
            <person name="Repkova J."/>
        </authorList>
    </citation>
    <scope>NUCLEOTIDE SEQUENCE [LARGE SCALE GENOMIC DNA]</scope>
    <source>
        <strain evidence="3">cv. 10/8</strain>
        <tissue evidence="2">Leaf</tissue>
    </source>
</reference>